<feature type="transmembrane region" description="Helical" evidence="1">
    <location>
        <begin position="32"/>
        <end position="53"/>
    </location>
</feature>
<dbReference type="RefSeq" id="WP_096331777.1">
    <property type="nucleotide sequence ID" value="NZ_FOMX01000038.1"/>
</dbReference>
<keyword evidence="3" id="KW-1185">Reference proteome</keyword>
<protein>
    <submittedName>
        <fullName evidence="2">Uncharacterized protein</fullName>
    </submittedName>
</protein>
<dbReference type="STRING" id="54.SAMN02745121_07726"/>
<dbReference type="OrthoDB" id="9980027at2"/>
<accession>A0A1I2H679</accession>
<proteinExistence type="predicted"/>
<evidence type="ECO:0000313" key="3">
    <source>
        <dbReference type="Proteomes" id="UP000199400"/>
    </source>
</evidence>
<dbReference type="AlphaFoldDB" id="A0A1I2H679"/>
<gene>
    <name evidence="2" type="ORF">SAMN02745121_07726</name>
</gene>
<sequence length="103" mass="11337">MSDSTSKHCVRCARDVAVEYQNSATARRWWRLYFLIPIFLLPASPILASDYVICLPLMMSYMVGMGPVLAIVREAPTCAECGALILAEEQGRAAARTRATCVP</sequence>
<reference evidence="3" key="1">
    <citation type="submission" date="2016-10" db="EMBL/GenBank/DDBJ databases">
        <authorList>
            <person name="Varghese N."/>
            <person name="Submissions S."/>
        </authorList>
    </citation>
    <scope>NUCLEOTIDE SEQUENCE [LARGE SCALE GENOMIC DNA]</scope>
    <source>
        <strain evidence="3">ATCC 25963</strain>
    </source>
</reference>
<organism evidence="2 3">
    <name type="scientific">Nannocystis exedens</name>
    <dbReference type="NCBI Taxonomy" id="54"/>
    <lineage>
        <taxon>Bacteria</taxon>
        <taxon>Pseudomonadati</taxon>
        <taxon>Myxococcota</taxon>
        <taxon>Polyangia</taxon>
        <taxon>Nannocystales</taxon>
        <taxon>Nannocystaceae</taxon>
        <taxon>Nannocystis</taxon>
    </lineage>
</organism>
<dbReference type="Proteomes" id="UP000199400">
    <property type="component" value="Unassembled WGS sequence"/>
</dbReference>
<keyword evidence="1" id="KW-1133">Transmembrane helix</keyword>
<evidence type="ECO:0000256" key="1">
    <source>
        <dbReference type="SAM" id="Phobius"/>
    </source>
</evidence>
<evidence type="ECO:0000313" key="2">
    <source>
        <dbReference type="EMBL" id="SFF24929.1"/>
    </source>
</evidence>
<keyword evidence="1" id="KW-0472">Membrane</keyword>
<name>A0A1I2H679_9BACT</name>
<keyword evidence="1" id="KW-0812">Transmembrane</keyword>
<dbReference type="EMBL" id="FOMX01000038">
    <property type="protein sequence ID" value="SFF24929.1"/>
    <property type="molecule type" value="Genomic_DNA"/>
</dbReference>